<dbReference type="PROSITE" id="PS00455">
    <property type="entry name" value="AMP_BINDING"/>
    <property type="match status" value="1"/>
</dbReference>
<gene>
    <name evidence="4" type="ORF">METZ01_LOCUS299917</name>
</gene>
<dbReference type="SUPFAM" id="SSF56801">
    <property type="entry name" value="Acetyl-CoA synthetase-like"/>
    <property type="match status" value="1"/>
</dbReference>
<feature type="non-terminal residue" evidence="4">
    <location>
        <position position="272"/>
    </location>
</feature>
<evidence type="ECO:0000256" key="2">
    <source>
        <dbReference type="ARBA" id="ARBA00022598"/>
    </source>
</evidence>
<dbReference type="InterPro" id="IPR042099">
    <property type="entry name" value="ANL_N_sf"/>
</dbReference>
<feature type="domain" description="AMP-dependent synthetase/ligase" evidence="3">
    <location>
        <begin position="6"/>
        <end position="270"/>
    </location>
</feature>
<dbReference type="GO" id="GO:0019748">
    <property type="term" value="P:secondary metabolic process"/>
    <property type="evidence" value="ECO:0007669"/>
    <property type="project" value="TreeGrafter"/>
</dbReference>
<dbReference type="InterPro" id="IPR020845">
    <property type="entry name" value="AMP-binding_CS"/>
</dbReference>
<evidence type="ECO:0000313" key="4">
    <source>
        <dbReference type="EMBL" id="SVC47063.1"/>
    </source>
</evidence>
<dbReference type="Gene3D" id="3.40.50.12780">
    <property type="entry name" value="N-terminal domain of ligase-like"/>
    <property type="match status" value="1"/>
</dbReference>
<accession>A0A382MDJ7</accession>
<name>A0A382MDJ7_9ZZZZ</name>
<dbReference type="AlphaFoldDB" id="A0A382MDJ7"/>
<keyword evidence="2" id="KW-0436">Ligase</keyword>
<dbReference type="GO" id="GO:0016405">
    <property type="term" value="F:CoA-ligase activity"/>
    <property type="evidence" value="ECO:0007669"/>
    <property type="project" value="TreeGrafter"/>
</dbReference>
<protein>
    <recommendedName>
        <fullName evidence="3">AMP-dependent synthetase/ligase domain-containing protein</fullName>
    </recommendedName>
</protein>
<evidence type="ECO:0000259" key="3">
    <source>
        <dbReference type="Pfam" id="PF00501"/>
    </source>
</evidence>
<dbReference type="EMBL" id="UINC01092998">
    <property type="protein sequence ID" value="SVC47063.1"/>
    <property type="molecule type" value="Genomic_DNA"/>
</dbReference>
<organism evidence="4">
    <name type="scientific">marine metagenome</name>
    <dbReference type="NCBI Taxonomy" id="408172"/>
    <lineage>
        <taxon>unclassified sequences</taxon>
        <taxon>metagenomes</taxon>
        <taxon>ecological metagenomes</taxon>
    </lineage>
</organism>
<proteinExistence type="inferred from homology"/>
<comment type="similarity">
    <text evidence="1">Belongs to the ATP-dependent AMP-binding enzyme family.</text>
</comment>
<dbReference type="PANTHER" id="PTHR24096">
    <property type="entry name" value="LONG-CHAIN-FATTY-ACID--COA LIGASE"/>
    <property type="match status" value="1"/>
</dbReference>
<dbReference type="PANTHER" id="PTHR24096:SF149">
    <property type="entry name" value="AMP-BINDING DOMAIN-CONTAINING PROTEIN-RELATED"/>
    <property type="match status" value="1"/>
</dbReference>
<dbReference type="InterPro" id="IPR000873">
    <property type="entry name" value="AMP-dep_synth/lig_dom"/>
</dbReference>
<evidence type="ECO:0000256" key="1">
    <source>
        <dbReference type="ARBA" id="ARBA00006432"/>
    </source>
</evidence>
<sequence length="272" mass="29161">MINRRRAALSSQSITASDTVVFAFRPSSIAVATLLALMEVGARTVLVDLREPEDLVLSQLRRVQPTVVVTEPLLAYATRPPFAWVMRRLGITLPRLGKMAPRVVILREESQEDAAVQPPAPRADDDALVVFTSGTTSEPKAVVHTQASLGSMIETLADALGDAGDEVVFLDQYHSFVPSLLAGATVVIGALKPVSKVARNLEKHRVSTWFTTPSTALAVAQLGWAGSSLRRTFLGSAPVTPLLVLTLRSVMPDTRVVAVYAMTEAVPVAITD</sequence>
<dbReference type="Pfam" id="PF00501">
    <property type="entry name" value="AMP-binding"/>
    <property type="match status" value="1"/>
</dbReference>
<reference evidence="4" key="1">
    <citation type="submission" date="2018-05" db="EMBL/GenBank/DDBJ databases">
        <authorList>
            <person name="Lanie J.A."/>
            <person name="Ng W.-L."/>
            <person name="Kazmierczak K.M."/>
            <person name="Andrzejewski T.M."/>
            <person name="Davidsen T.M."/>
            <person name="Wayne K.J."/>
            <person name="Tettelin H."/>
            <person name="Glass J.I."/>
            <person name="Rusch D."/>
            <person name="Podicherti R."/>
            <person name="Tsui H.-C.T."/>
            <person name="Winkler M.E."/>
        </authorList>
    </citation>
    <scope>NUCLEOTIDE SEQUENCE</scope>
</reference>